<evidence type="ECO:0000256" key="1">
    <source>
        <dbReference type="SAM" id="MobiDB-lite"/>
    </source>
</evidence>
<feature type="compositionally biased region" description="Low complexity" evidence="1">
    <location>
        <begin position="362"/>
        <end position="372"/>
    </location>
</feature>
<evidence type="ECO:0000313" key="4">
    <source>
        <dbReference type="EMBL" id="MBK0421973.1"/>
    </source>
</evidence>
<dbReference type="Proteomes" id="UP000618733">
    <property type="component" value="Unassembled WGS sequence"/>
</dbReference>
<keyword evidence="5" id="KW-1185">Reference proteome</keyword>
<evidence type="ECO:0000256" key="2">
    <source>
        <dbReference type="SAM" id="Phobius"/>
    </source>
</evidence>
<dbReference type="InterPro" id="IPR046112">
    <property type="entry name" value="DUF6049"/>
</dbReference>
<evidence type="ECO:0000313" key="5">
    <source>
        <dbReference type="Proteomes" id="UP000618733"/>
    </source>
</evidence>
<gene>
    <name evidence="4" type="ORF">JD292_07775</name>
</gene>
<feature type="region of interest" description="Disordered" evidence="1">
    <location>
        <begin position="171"/>
        <end position="190"/>
    </location>
</feature>
<dbReference type="EMBL" id="JAEHOI010000006">
    <property type="protein sequence ID" value="MBK0421973.1"/>
    <property type="molecule type" value="Genomic_DNA"/>
</dbReference>
<comment type="caution">
    <text evidence="4">The sequence shown here is derived from an EMBL/GenBank/DDBJ whole genome shotgun (WGS) entry which is preliminary data.</text>
</comment>
<organism evidence="4 5">
    <name type="scientific">Leucobacter edaphi</name>
    <dbReference type="NCBI Taxonomy" id="2796472"/>
    <lineage>
        <taxon>Bacteria</taxon>
        <taxon>Bacillati</taxon>
        <taxon>Actinomycetota</taxon>
        <taxon>Actinomycetes</taxon>
        <taxon>Micrococcales</taxon>
        <taxon>Microbacteriaceae</taxon>
        <taxon>Leucobacter</taxon>
    </lineage>
</organism>
<feature type="region of interest" description="Disordered" evidence="1">
    <location>
        <begin position="311"/>
        <end position="392"/>
    </location>
</feature>
<sequence>MRLLSRLRRHAPTRAFRAAALLAIAGLVAAPTVLAGAPVRAETPVAAEESGQPDAAVPTILAGARDSILLAGTREVVFDVVLSNPSEQELPAGRVELRLDAARVDAAVGLGDDTAPKPGTGALLGEATVGATARGEQQQLAITVPISEFPLSAASTPGVYRVGVAHYANTSRDRSAAAEPDATGSTSVLWRSPGGSADTVQLSAILPIVLPAEVRTMPTKAQLSSATETWTPLLAEARDERATLAIDPRVIAGIRALGDDAPESALAFLSELEAYPHSTFLLQFADADPAAQASLGMKELLAPKTLDFASRNGTFPAADPQDPGAGETPGPTASPSPTPSEPAAGTNGQDAADAKAGENSEGADGAEPGAAPLPSLESLLDWPAGTPTAWPAEGEVSAGTLELLKNSDAGTVVLDSGNVRATGGPRATLDGAPTVIIDREIRLAGRDALASTTDAGRRAGEARLISELALAAQGRSAGVVLGLDRGSTAENGAGASELLGRVGDLPWVKRTAVADQRAGTATLVAAEPLEERRELLRSALSREAGIVEHQTLLKNPEYLVGYQRARLLNFFATRYASADSGFAEVAARYRSRDAELLRGVQAISTEHTQLVGASTRVPVQVRNSLPFDAIVDVEAVPSSAALSVDESRFPGVVVPAGSNVRVLVPVQSRVSSGESGLVVSITAQGGKPTVFTGTLQISISTVVETVGLVVVLTLAVLLLGFGIWRSIRRKRKPASGDTE</sequence>
<keyword evidence="2" id="KW-0472">Membrane</keyword>
<dbReference type="RefSeq" id="WP_200132168.1">
    <property type="nucleotide sequence ID" value="NZ_JAEHOI010000006.1"/>
</dbReference>
<proteinExistence type="predicted"/>
<accession>A0A934QCJ5</accession>
<protein>
    <recommendedName>
        <fullName evidence="6">Secreted protein</fullName>
    </recommendedName>
</protein>
<feature type="transmembrane region" description="Helical" evidence="2">
    <location>
        <begin position="705"/>
        <end position="724"/>
    </location>
</feature>
<keyword evidence="3" id="KW-0732">Signal</keyword>
<evidence type="ECO:0000256" key="3">
    <source>
        <dbReference type="SAM" id="SignalP"/>
    </source>
</evidence>
<evidence type="ECO:0008006" key="6">
    <source>
        <dbReference type="Google" id="ProtNLM"/>
    </source>
</evidence>
<dbReference type="AlphaFoldDB" id="A0A934QCJ5"/>
<keyword evidence="2" id="KW-1133">Transmembrane helix</keyword>
<feature type="signal peptide" evidence="3">
    <location>
        <begin position="1"/>
        <end position="35"/>
    </location>
</feature>
<keyword evidence="2" id="KW-0812">Transmembrane</keyword>
<reference evidence="4" key="1">
    <citation type="submission" date="2020-12" db="EMBL/GenBank/DDBJ databases">
        <title>Leucobacter sp. CAS2, isolated from Chromium sludge.</title>
        <authorList>
            <person name="Xu Z."/>
        </authorList>
    </citation>
    <scope>NUCLEOTIDE SEQUENCE</scope>
    <source>
        <strain evidence="4">CSA2</strain>
    </source>
</reference>
<name>A0A934QCJ5_9MICO</name>
<dbReference type="Pfam" id="PF19516">
    <property type="entry name" value="DUF6049"/>
    <property type="match status" value="1"/>
</dbReference>
<feature type="chain" id="PRO_5039020029" description="Secreted protein" evidence="3">
    <location>
        <begin position="36"/>
        <end position="739"/>
    </location>
</feature>